<name>A0A6J6H130_9ZZZZ</name>
<proteinExistence type="predicted"/>
<evidence type="ECO:0000313" key="2">
    <source>
        <dbReference type="EMBL" id="CAB4945487.1"/>
    </source>
</evidence>
<dbReference type="EMBL" id="CAFBNJ010000016">
    <property type="protein sequence ID" value="CAB4945487.1"/>
    <property type="molecule type" value="Genomic_DNA"/>
</dbReference>
<dbReference type="AlphaFoldDB" id="A0A6J6H130"/>
<dbReference type="SUPFAM" id="SSF55718">
    <property type="entry name" value="SCP-like"/>
    <property type="match status" value="1"/>
</dbReference>
<protein>
    <submittedName>
        <fullName evidence="1">Unannotated protein</fullName>
    </submittedName>
</protein>
<dbReference type="Gene3D" id="3.30.1050.10">
    <property type="entry name" value="SCP2 sterol-binding domain"/>
    <property type="match status" value="1"/>
</dbReference>
<gene>
    <name evidence="1" type="ORF">UFOPK1827_00964</name>
    <name evidence="2" type="ORF">UFOPK3785_00481</name>
</gene>
<dbReference type="InterPro" id="IPR036527">
    <property type="entry name" value="SCP2_sterol-bd_dom_sf"/>
</dbReference>
<organism evidence="1">
    <name type="scientific">freshwater metagenome</name>
    <dbReference type="NCBI Taxonomy" id="449393"/>
    <lineage>
        <taxon>unclassified sequences</taxon>
        <taxon>metagenomes</taxon>
        <taxon>ecological metagenomes</taxon>
    </lineage>
</organism>
<evidence type="ECO:0000313" key="1">
    <source>
        <dbReference type="EMBL" id="CAB4606013.1"/>
    </source>
</evidence>
<accession>A0A6J6H130</accession>
<dbReference type="EMBL" id="CAEZUO010000038">
    <property type="protein sequence ID" value="CAB4606013.1"/>
    <property type="molecule type" value="Genomic_DNA"/>
</dbReference>
<reference evidence="1" key="1">
    <citation type="submission" date="2020-05" db="EMBL/GenBank/DDBJ databases">
        <authorList>
            <person name="Chiriac C."/>
            <person name="Salcher M."/>
            <person name="Ghai R."/>
            <person name="Kavagutti S V."/>
        </authorList>
    </citation>
    <scope>NUCLEOTIDE SEQUENCE</scope>
</reference>
<sequence length="95" mass="9887">MLVDPELAQGVNVRLGWDFGDGVATGLHVRNSIACPTDGSDAQIVVECSLETWADVLTNRLALSDAIANGNIVIVGEHSLAIGALGIFDVDGLRS</sequence>